<reference evidence="4 5" key="1">
    <citation type="submission" date="2017-01" db="EMBL/GenBank/DDBJ databases">
        <authorList>
            <person name="Mah S.A."/>
            <person name="Swanson W.J."/>
            <person name="Moy G.W."/>
            <person name="Vacquier V.D."/>
        </authorList>
    </citation>
    <scope>NUCLEOTIDE SEQUENCE [LARGE SCALE GENOMIC DNA]</scope>
    <source>
        <strain evidence="4 5">M9</strain>
    </source>
</reference>
<dbReference type="OrthoDB" id="9796575at2"/>
<dbReference type="HAMAP" id="MF_00460">
    <property type="entry name" value="UPF0125_RnfH"/>
    <property type="match status" value="1"/>
</dbReference>
<dbReference type="EMBL" id="FTPK01000001">
    <property type="protein sequence ID" value="SIT66296.1"/>
    <property type="molecule type" value="Genomic_DNA"/>
</dbReference>
<comment type="similarity">
    <text evidence="1 2">Belongs to the UPF0125 (RnfH) family.</text>
</comment>
<evidence type="ECO:0000313" key="4">
    <source>
        <dbReference type="EMBL" id="SIT66296.1"/>
    </source>
</evidence>
<evidence type="ECO:0000256" key="2">
    <source>
        <dbReference type="HAMAP-Rule" id="MF_00460"/>
    </source>
</evidence>
<dbReference type="NCBIfam" id="NF002490">
    <property type="entry name" value="PRK01777.1"/>
    <property type="match status" value="1"/>
</dbReference>
<dbReference type="Pfam" id="PF03658">
    <property type="entry name" value="Ub-RnfH"/>
    <property type="match status" value="1"/>
</dbReference>
<keyword evidence="5" id="KW-1185">Reference proteome</keyword>
<dbReference type="InterPro" id="IPR016155">
    <property type="entry name" value="Mopterin_synth/thiamin_S_b"/>
</dbReference>
<evidence type="ECO:0000256" key="1">
    <source>
        <dbReference type="ARBA" id="ARBA00010645"/>
    </source>
</evidence>
<organism evidence="4 5">
    <name type="scientific">Ectothiorhodosinus mongolicus</name>
    <dbReference type="NCBI Taxonomy" id="233100"/>
    <lineage>
        <taxon>Bacteria</taxon>
        <taxon>Pseudomonadati</taxon>
        <taxon>Pseudomonadota</taxon>
        <taxon>Gammaproteobacteria</taxon>
        <taxon>Chromatiales</taxon>
        <taxon>Ectothiorhodospiraceae</taxon>
        <taxon>Ectothiorhodosinus</taxon>
    </lineage>
</organism>
<dbReference type="AlphaFoldDB" id="A0A1R3VQL5"/>
<protein>
    <recommendedName>
        <fullName evidence="2">UPF0125 protein SAMN05216526_0545</fullName>
    </recommendedName>
</protein>
<accession>A0A1R3VQL5</accession>
<gene>
    <name evidence="4" type="ORF">SAMN05216526_0545</name>
</gene>
<evidence type="ECO:0000313" key="5">
    <source>
        <dbReference type="Proteomes" id="UP000223759"/>
    </source>
</evidence>
<dbReference type="PANTHER" id="PTHR37483">
    <property type="entry name" value="UPF0125 PROTEIN RATB"/>
    <property type="match status" value="1"/>
</dbReference>
<proteinExistence type="inferred from homology"/>
<feature type="region of interest" description="Disordered" evidence="3">
    <location>
        <begin position="88"/>
        <end position="120"/>
    </location>
</feature>
<dbReference type="InterPro" id="IPR037021">
    <property type="entry name" value="RnfH_sf"/>
</dbReference>
<sequence length="120" mass="12876">MDRAEASELLNVEVAYARPDVQLVLPLTVSVGTTAAQAIELSGILERCPEIDLSQQKIGIFGKLVSPDTALRTRDRVEIYRGLIADPKAARKQRAAKKQAEADAQGEATEGSSEAEAPTE</sequence>
<dbReference type="PANTHER" id="PTHR37483:SF1">
    <property type="entry name" value="UPF0125 PROTEIN RATB"/>
    <property type="match status" value="1"/>
</dbReference>
<feature type="compositionally biased region" description="Low complexity" evidence="3">
    <location>
        <begin position="102"/>
        <end position="120"/>
    </location>
</feature>
<dbReference type="SUPFAM" id="SSF54285">
    <property type="entry name" value="MoaD/ThiS"/>
    <property type="match status" value="1"/>
</dbReference>
<evidence type="ECO:0000256" key="3">
    <source>
        <dbReference type="SAM" id="MobiDB-lite"/>
    </source>
</evidence>
<dbReference type="Gene3D" id="3.10.20.280">
    <property type="entry name" value="RnfH-like"/>
    <property type="match status" value="1"/>
</dbReference>
<dbReference type="RefSeq" id="WP_076754706.1">
    <property type="nucleotide sequence ID" value="NZ_CP023018.1"/>
</dbReference>
<name>A0A1R3VQL5_9GAMM</name>
<dbReference type="InterPro" id="IPR005346">
    <property type="entry name" value="RnfH"/>
</dbReference>
<dbReference type="STRING" id="233100.SAMN05216526_0545"/>
<dbReference type="Proteomes" id="UP000223759">
    <property type="component" value="Unassembled WGS sequence"/>
</dbReference>